<evidence type="ECO:0000313" key="7">
    <source>
        <dbReference type="EMBL" id="OUP61847.1"/>
    </source>
</evidence>
<keyword evidence="4" id="KW-0812">Transmembrane</keyword>
<keyword evidence="1" id="KW-0677">Repeat</keyword>
<protein>
    <submittedName>
        <fullName evidence="6">Hemolysin family protein</fullName>
    </submittedName>
</protein>
<evidence type="ECO:0000313" key="6">
    <source>
        <dbReference type="EMBL" id="MDC0828419.1"/>
    </source>
</evidence>
<dbReference type="PANTHER" id="PTHR43099:SF2">
    <property type="entry name" value="UPF0053 PROTEIN YRKA"/>
    <property type="match status" value="1"/>
</dbReference>
<dbReference type="RefSeq" id="WP_087157960.1">
    <property type="nucleotide sequence ID" value="NZ_CATZRL010000069.1"/>
</dbReference>
<dbReference type="Pfam" id="PF03471">
    <property type="entry name" value="CorC_HlyC"/>
    <property type="match status" value="1"/>
</dbReference>
<dbReference type="Proteomes" id="UP001220658">
    <property type="component" value="Unassembled WGS sequence"/>
</dbReference>
<dbReference type="InterPro" id="IPR046342">
    <property type="entry name" value="CBS_dom_sf"/>
</dbReference>
<feature type="transmembrane region" description="Helical" evidence="4">
    <location>
        <begin position="66"/>
        <end position="87"/>
    </location>
</feature>
<feature type="transmembrane region" description="Helical" evidence="4">
    <location>
        <begin position="99"/>
        <end position="120"/>
    </location>
</feature>
<feature type="transmembrane region" description="Helical" evidence="4">
    <location>
        <begin position="35"/>
        <end position="54"/>
    </location>
</feature>
<keyword evidence="2 3" id="KW-0129">CBS domain</keyword>
<sequence length="390" mass="45186">MLAVSIVLFFICVFLSMMMALFDQDKKSDTKTLSTLQWLSYSLYGLSSLGIIVWSYTSFNIQSSNIWIAILLMVAYSLVYFIFAYKIPRRFANKNTEKIGFLTKLAGFISTLFSWISWLFSFETEIEDETVSEEDIRELINTGSEIEQPQKEFIENVFELDDTSVEEICTHRSKVITLDLDQSIDEWKQIIHDNRHTFYPICGKDDDDIIGVLDTRDYFRIDGELNQDIIINKAVDKPFFVAENTKADTCFHEMKNRKTYFAIVLDEYGGMTGIITLHDIIETLLGEMNEVDDEIPPVEIQRIDDNQWYILGSADLEEVQEALNIELPIDEYETFSGYALSQLGRIPDDGTQLEIDLDTMIINVREIKNHRIGQTIVYIKEKEKEENEKS</sequence>
<organism evidence="7 8">
    <name type="scientific">Faecalitalea cylindroides</name>
    <dbReference type="NCBI Taxonomy" id="39483"/>
    <lineage>
        <taxon>Bacteria</taxon>
        <taxon>Bacillati</taxon>
        <taxon>Bacillota</taxon>
        <taxon>Erysipelotrichia</taxon>
        <taxon>Erysipelotrichales</taxon>
        <taxon>Erysipelotrichaceae</taxon>
        <taxon>Faecalitalea</taxon>
    </lineage>
</organism>
<dbReference type="InterPro" id="IPR005170">
    <property type="entry name" value="Transptr-assoc_dom"/>
</dbReference>
<feature type="domain" description="CBS" evidence="5">
    <location>
        <begin position="231"/>
        <end position="291"/>
    </location>
</feature>
<dbReference type="InterPro" id="IPR036318">
    <property type="entry name" value="FAD-bd_PCMH-like_sf"/>
</dbReference>
<dbReference type="SUPFAM" id="SSF56176">
    <property type="entry name" value="FAD-binding/transporter-associated domain-like"/>
    <property type="match status" value="1"/>
</dbReference>
<dbReference type="PANTHER" id="PTHR43099">
    <property type="entry name" value="UPF0053 PROTEIN YRKA"/>
    <property type="match status" value="1"/>
</dbReference>
<accession>A0A1Y4LZ35</accession>
<dbReference type="EMBL" id="NFKM01000001">
    <property type="protein sequence ID" value="OUP61847.1"/>
    <property type="molecule type" value="Genomic_DNA"/>
</dbReference>
<dbReference type="GO" id="GO:0050660">
    <property type="term" value="F:flavin adenine dinucleotide binding"/>
    <property type="evidence" value="ECO:0007669"/>
    <property type="project" value="InterPro"/>
</dbReference>
<evidence type="ECO:0000256" key="4">
    <source>
        <dbReference type="SAM" id="Phobius"/>
    </source>
</evidence>
<keyword evidence="8" id="KW-1185">Reference proteome</keyword>
<dbReference type="AlphaFoldDB" id="A0A1Y4LZ35"/>
<dbReference type="InterPro" id="IPR016169">
    <property type="entry name" value="FAD-bd_PCMH_sub2"/>
</dbReference>
<evidence type="ECO:0000259" key="5">
    <source>
        <dbReference type="PROSITE" id="PS51371"/>
    </source>
</evidence>
<dbReference type="CDD" id="cd04590">
    <property type="entry name" value="CBS_pair_CorC_HlyC_assoc"/>
    <property type="match status" value="1"/>
</dbReference>
<dbReference type="SMART" id="SM01091">
    <property type="entry name" value="CorC_HlyC"/>
    <property type="match status" value="1"/>
</dbReference>
<dbReference type="Gene3D" id="3.30.465.10">
    <property type="match status" value="1"/>
</dbReference>
<dbReference type="SUPFAM" id="SSF54631">
    <property type="entry name" value="CBS-domain pair"/>
    <property type="match status" value="1"/>
</dbReference>
<feature type="domain" description="CBS" evidence="5">
    <location>
        <begin position="170"/>
        <end position="229"/>
    </location>
</feature>
<proteinExistence type="predicted"/>
<keyword evidence="4" id="KW-0472">Membrane</keyword>
<reference evidence="8" key="1">
    <citation type="submission" date="2017-04" db="EMBL/GenBank/DDBJ databases">
        <title>Function of individual gut microbiota members based on whole genome sequencing of pure cultures obtained from chicken caecum.</title>
        <authorList>
            <person name="Medvecky M."/>
            <person name="Cejkova D."/>
            <person name="Polansky O."/>
            <person name="Karasova D."/>
            <person name="Kubasova T."/>
            <person name="Cizek A."/>
            <person name="Rychlik I."/>
        </authorList>
    </citation>
    <scope>NUCLEOTIDE SEQUENCE [LARGE SCALE GENOMIC DNA]</scope>
    <source>
        <strain evidence="8">An178</strain>
    </source>
</reference>
<dbReference type="EMBL" id="JAQNCK010000016">
    <property type="protein sequence ID" value="MDC0828419.1"/>
    <property type="molecule type" value="Genomic_DNA"/>
</dbReference>
<dbReference type="Gene3D" id="3.10.580.10">
    <property type="entry name" value="CBS-domain"/>
    <property type="match status" value="1"/>
</dbReference>
<dbReference type="Pfam" id="PF00571">
    <property type="entry name" value="CBS"/>
    <property type="match status" value="2"/>
</dbReference>
<reference evidence="7" key="2">
    <citation type="journal article" date="2018" name="BMC Genomics">
        <title>Whole genome sequencing and function prediction of 133 gut anaerobes isolated from chicken caecum in pure cultures.</title>
        <authorList>
            <person name="Medvecky M."/>
            <person name="Cejkova D."/>
            <person name="Polansky O."/>
            <person name="Karasova D."/>
            <person name="Kubasova T."/>
            <person name="Cizek A."/>
            <person name="Rychlik I."/>
        </authorList>
    </citation>
    <scope>NUCLEOTIDE SEQUENCE</scope>
    <source>
        <strain evidence="7">An178</strain>
    </source>
</reference>
<dbReference type="InterPro" id="IPR051676">
    <property type="entry name" value="UPF0053_domain"/>
</dbReference>
<evidence type="ECO:0000256" key="2">
    <source>
        <dbReference type="ARBA" id="ARBA00023122"/>
    </source>
</evidence>
<dbReference type="InterPro" id="IPR044751">
    <property type="entry name" value="Ion_transp-like_CBS"/>
</dbReference>
<dbReference type="PROSITE" id="PS51371">
    <property type="entry name" value="CBS"/>
    <property type="match status" value="2"/>
</dbReference>
<feature type="transmembrane region" description="Helical" evidence="4">
    <location>
        <begin position="6"/>
        <end position="23"/>
    </location>
</feature>
<evidence type="ECO:0000256" key="3">
    <source>
        <dbReference type="PROSITE-ProRule" id="PRU00703"/>
    </source>
</evidence>
<name>A0A1Y4LZ35_9FIRM</name>
<evidence type="ECO:0000313" key="8">
    <source>
        <dbReference type="Proteomes" id="UP000195447"/>
    </source>
</evidence>
<dbReference type="InterPro" id="IPR000644">
    <property type="entry name" value="CBS_dom"/>
</dbReference>
<gene>
    <name evidence="7" type="ORF">B5F14_00185</name>
    <name evidence="6" type="ORF">POG00_06795</name>
</gene>
<reference evidence="6" key="3">
    <citation type="submission" date="2023-01" db="EMBL/GenBank/DDBJ databases">
        <title>Human gut microbiome strain richness.</title>
        <authorList>
            <person name="Chen-Liaw A."/>
        </authorList>
    </citation>
    <scope>NUCLEOTIDE SEQUENCE</scope>
    <source>
        <strain evidence="6">D55st1_G4_D55t1_190419</strain>
    </source>
</reference>
<dbReference type="Proteomes" id="UP000195447">
    <property type="component" value="Unassembled WGS sequence"/>
</dbReference>
<comment type="caution">
    <text evidence="7">The sequence shown here is derived from an EMBL/GenBank/DDBJ whole genome shotgun (WGS) entry which is preliminary data.</text>
</comment>
<evidence type="ECO:0000256" key="1">
    <source>
        <dbReference type="ARBA" id="ARBA00022737"/>
    </source>
</evidence>
<keyword evidence="4" id="KW-1133">Transmembrane helix</keyword>